<comment type="caution">
    <text evidence="3">The sequence shown here is derived from an EMBL/GenBank/DDBJ whole genome shotgun (WGS) entry which is preliminary data.</text>
</comment>
<dbReference type="Pfam" id="PF18962">
    <property type="entry name" value="Por_Secre_tail"/>
    <property type="match status" value="1"/>
</dbReference>
<dbReference type="RefSeq" id="WP_189568007.1">
    <property type="nucleotide sequence ID" value="NZ_BMXF01000006.1"/>
</dbReference>
<feature type="region of interest" description="Disordered" evidence="1">
    <location>
        <begin position="151"/>
        <end position="196"/>
    </location>
</feature>
<accession>A0A8J3DD54</accession>
<dbReference type="InterPro" id="IPR013783">
    <property type="entry name" value="Ig-like_fold"/>
</dbReference>
<gene>
    <name evidence="3" type="ORF">GCM10007390_46460</name>
</gene>
<evidence type="ECO:0000256" key="1">
    <source>
        <dbReference type="SAM" id="MobiDB-lite"/>
    </source>
</evidence>
<reference evidence="3 4" key="1">
    <citation type="journal article" date="2014" name="Int. J. Syst. Evol. Microbiol.">
        <title>Complete genome sequence of Corynebacterium casei LMG S-19264T (=DSM 44701T), isolated from a smear-ripened cheese.</title>
        <authorList>
            <consortium name="US DOE Joint Genome Institute (JGI-PGF)"/>
            <person name="Walter F."/>
            <person name="Albersmeier A."/>
            <person name="Kalinowski J."/>
            <person name="Ruckert C."/>
        </authorList>
    </citation>
    <scope>NUCLEOTIDE SEQUENCE [LARGE SCALE GENOMIC DNA]</scope>
    <source>
        <strain evidence="3 4">KCTC 12866</strain>
    </source>
</reference>
<evidence type="ECO:0000313" key="3">
    <source>
        <dbReference type="EMBL" id="GHB85702.1"/>
    </source>
</evidence>
<protein>
    <recommendedName>
        <fullName evidence="2">Secretion system C-terminal sorting domain-containing protein</fullName>
    </recommendedName>
</protein>
<feature type="domain" description="Secretion system C-terminal sorting" evidence="2">
    <location>
        <begin position="617"/>
        <end position="684"/>
    </location>
</feature>
<dbReference type="Gene3D" id="2.60.40.10">
    <property type="entry name" value="Immunoglobulins"/>
    <property type="match status" value="1"/>
</dbReference>
<name>A0A8J3DD54_9BACT</name>
<feature type="compositionally biased region" description="Gly residues" evidence="1">
    <location>
        <begin position="176"/>
        <end position="196"/>
    </location>
</feature>
<dbReference type="AlphaFoldDB" id="A0A8J3DD54"/>
<evidence type="ECO:0000259" key="2">
    <source>
        <dbReference type="Pfam" id="PF18962"/>
    </source>
</evidence>
<dbReference type="EMBL" id="BMXF01000006">
    <property type="protein sequence ID" value="GHB85702.1"/>
    <property type="molecule type" value="Genomic_DNA"/>
</dbReference>
<organism evidence="3 4">
    <name type="scientific">Persicitalea jodogahamensis</name>
    <dbReference type="NCBI Taxonomy" id="402147"/>
    <lineage>
        <taxon>Bacteria</taxon>
        <taxon>Pseudomonadati</taxon>
        <taxon>Bacteroidota</taxon>
        <taxon>Cytophagia</taxon>
        <taxon>Cytophagales</taxon>
        <taxon>Spirosomataceae</taxon>
        <taxon>Persicitalea</taxon>
    </lineage>
</organism>
<evidence type="ECO:0000313" key="4">
    <source>
        <dbReference type="Proteomes" id="UP000598271"/>
    </source>
</evidence>
<dbReference type="InterPro" id="IPR026444">
    <property type="entry name" value="Secre_tail"/>
</dbReference>
<keyword evidence="4" id="KW-1185">Reference proteome</keyword>
<feature type="compositionally biased region" description="Gly residues" evidence="1">
    <location>
        <begin position="251"/>
        <end position="260"/>
    </location>
</feature>
<sequence length="694" mass="69114">MKITTHQSHRNTQHRAIQLIAILLTLCWELPLAYGQNAIEVLNISAPTPNQNGTIGSWTVPAGGPYKLRITAKGAKGGTGNTSTNGIYFAGGAGAVMSADFTASSGQVLETVAGAPGQDFPFSTGAGGGGGASGVRFSDGTVLIVAGGGGGGGSNNNTGPGKPALLTNTGTQGEVAGDGSGGGGLTTPGGNGNNSTGGGAGYNATGGSSNGSGGGGYGAGGAGNFGGGGGGGYNGGNGGGDPGSIPSQINGEGGNGGGSYHIGSNPSNSVDNNGGGQVIIEVLDVGVTATATQPTCANPTQGSVSLDLTGDFDGNITDFEYAIVAGNSFTGTPVFADLTADPLDLSSGFGTAGDADGEAYTVRVRSKSGPTLFVDNTYTLTSPPKPTLTLGSLPALCPGATSFSIPYTASSQSPTTYSISGTGVTTVTNQTLPNSPIMVSLSSPATVGNINFTLMVRNSAGCVSDDITGTVMVSPLPVVTPGPDQSVTLGFGSNCTDISATATGAPTLSYAWDNGAGNGATVNVCPETTTTYTVTVTDGNGCQAQAQTTVNVQDVRCGNRQQNVTICYYGVTQCVSEKIARRYLRLGATLGGCGTGNARIGVPESDELPFKLSLKAFPNPVVDAVTVEVLSPTAGRGTFEVLDLTGRVRQSQKQDLVEGLNEVEYRLGSLPTGIYLIKVVDAQNRQGAVRVSKE</sequence>
<dbReference type="Proteomes" id="UP000598271">
    <property type="component" value="Unassembled WGS sequence"/>
</dbReference>
<proteinExistence type="predicted"/>
<feature type="region of interest" description="Disordered" evidence="1">
    <location>
        <begin position="237"/>
        <end position="273"/>
    </location>
</feature>
<feature type="compositionally biased region" description="Polar residues" evidence="1">
    <location>
        <begin position="262"/>
        <end position="272"/>
    </location>
</feature>
<dbReference type="NCBIfam" id="TIGR04183">
    <property type="entry name" value="Por_Secre_tail"/>
    <property type="match status" value="1"/>
</dbReference>